<dbReference type="AlphaFoldDB" id="A0A1F7X2M0"/>
<evidence type="ECO:0000313" key="1">
    <source>
        <dbReference type="EMBL" id="OGM09326.1"/>
    </source>
</evidence>
<name>A0A1F7X2M0_9BACT</name>
<dbReference type="Proteomes" id="UP000176939">
    <property type="component" value="Unassembled WGS sequence"/>
</dbReference>
<dbReference type="EMBL" id="MGFQ01000024">
    <property type="protein sequence ID" value="OGM09326.1"/>
    <property type="molecule type" value="Genomic_DNA"/>
</dbReference>
<protein>
    <submittedName>
        <fullName evidence="1">Uncharacterized protein</fullName>
    </submittedName>
</protein>
<organism evidence="1 2">
    <name type="scientific">Candidatus Woesebacteria bacterium RBG_13_36_22</name>
    <dbReference type="NCBI Taxonomy" id="1802478"/>
    <lineage>
        <taxon>Bacteria</taxon>
        <taxon>Candidatus Woeseibacteriota</taxon>
    </lineage>
</organism>
<proteinExistence type="predicted"/>
<sequence>MKKMKNKEILLLMKRIEGSKKIIVAERDKLRKIYSELSMFREDIVDSCDTGIQNIDKGLSWFQSGIEDLSQFLPDAE</sequence>
<evidence type="ECO:0000313" key="2">
    <source>
        <dbReference type="Proteomes" id="UP000176939"/>
    </source>
</evidence>
<reference evidence="1 2" key="1">
    <citation type="journal article" date="2016" name="Nat. Commun.">
        <title>Thousands of microbial genomes shed light on interconnected biogeochemical processes in an aquifer system.</title>
        <authorList>
            <person name="Anantharaman K."/>
            <person name="Brown C.T."/>
            <person name="Hug L.A."/>
            <person name="Sharon I."/>
            <person name="Castelle C.J."/>
            <person name="Probst A.J."/>
            <person name="Thomas B.C."/>
            <person name="Singh A."/>
            <person name="Wilkins M.J."/>
            <person name="Karaoz U."/>
            <person name="Brodie E.L."/>
            <person name="Williams K.H."/>
            <person name="Hubbard S.S."/>
            <person name="Banfield J.F."/>
        </authorList>
    </citation>
    <scope>NUCLEOTIDE SEQUENCE [LARGE SCALE GENOMIC DNA]</scope>
</reference>
<comment type="caution">
    <text evidence="1">The sequence shown here is derived from an EMBL/GenBank/DDBJ whole genome shotgun (WGS) entry which is preliminary data.</text>
</comment>
<accession>A0A1F7X2M0</accession>
<gene>
    <name evidence="1" type="ORF">A2Z67_05290</name>
</gene>